<evidence type="ECO:0000256" key="5">
    <source>
        <dbReference type="ARBA" id="ARBA00023002"/>
    </source>
</evidence>
<name>A0ABR1W3G6_9PEZI</name>
<keyword evidence="10" id="KW-1185">Reference proteome</keyword>
<keyword evidence="4" id="KW-0479">Metal-binding</keyword>
<dbReference type="PRINTS" id="PR00465">
    <property type="entry name" value="EP450IV"/>
</dbReference>
<evidence type="ECO:0000313" key="10">
    <source>
        <dbReference type="Proteomes" id="UP001446871"/>
    </source>
</evidence>
<dbReference type="PANTHER" id="PTHR46206:SF1">
    <property type="entry name" value="P450, PUTATIVE (EUROFUNG)-RELATED"/>
    <property type="match status" value="1"/>
</dbReference>
<comment type="similarity">
    <text evidence="2">Belongs to the cytochrome P450 family.</text>
</comment>
<dbReference type="PANTHER" id="PTHR46206">
    <property type="entry name" value="CYTOCHROME P450"/>
    <property type="match status" value="1"/>
</dbReference>
<evidence type="ECO:0000256" key="8">
    <source>
        <dbReference type="SAM" id="MobiDB-lite"/>
    </source>
</evidence>
<dbReference type="Proteomes" id="UP001446871">
    <property type="component" value="Unassembled WGS sequence"/>
</dbReference>
<protein>
    <recommendedName>
        <fullName evidence="11">Cytochrome P450</fullName>
    </recommendedName>
</protein>
<feature type="region of interest" description="Disordered" evidence="8">
    <location>
        <begin position="441"/>
        <end position="464"/>
    </location>
</feature>
<dbReference type="SUPFAM" id="SSF48264">
    <property type="entry name" value="Cytochrome P450"/>
    <property type="match status" value="1"/>
</dbReference>
<evidence type="ECO:0000256" key="2">
    <source>
        <dbReference type="ARBA" id="ARBA00010617"/>
    </source>
</evidence>
<organism evidence="9 10">
    <name type="scientific">Apiospora saccharicola</name>
    <dbReference type="NCBI Taxonomy" id="335842"/>
    <lineage>
        <taxon>Eukaryota</taxon>
        <taxon>Fungi</taxon>
        <taxon>Dikarya</taxon>
        <taxon>Ascomycota</taxon>
        <taxon>Pezizomycotina</taxon>
        <taxon>Sordariomycetes</taxon>
        <taxon>Xylariomycetidae</taxon>
        <taxon>Amphisphaeriales</taxon>
        <taxon>Apiosporaceae</taxon>
        <taxon>Apiospora</taxon>
    </lineage>
</organism>
<evidence type="ECO:0000256" key="3">
    <source>
        <dbReference type="ARBA" id="ARBA00022617"/>
    </source>
</evidence>
<evidence type="ECO:0000256" key="1">
    <source>
        <dbReference type="ARBA" id="ARBA00001971"/>
    </source>
</evidence>
<evidence type="ECO:0000256" key="4">
    <source>
        <dbReference type="ARBA" id="ARBA00022723"/>
    </source>
</evidence>
<reference evidence="9 10" key="1">
    <citation type="submission" date="2023-01" db="EMBL/GenBank/DDBJ databases">
        <title>Analysis of 21 Apiospora genomes using comparative genomics revels a genus with tremendous synthesis potential of carbohydrate active enzymes and secondary metabolites.</title>
        <authorList>
            <person name="Sorensen T."/>
        </authorList>
    </citation>
    <scope>NUCLEOTIDE SEQUENCE [LARGE SCALE GENOMIC DNA]</scope>
    <source>
        <strain evidence="9 10">CBS 83171</strain>
    </source>
</reference>
<accession>A0ABR1W3G6</accession>
<evidence type="ECO:0008006" key="11">
    <source>
        <dbReference type="Google" id="ProtNLM"/>
    </source>
</evidence>
<dbReference type="InterPro" id="IPR002403">
    <property type="entry name" value="Cyt_P450_E_grp-IV"/>
</dbReference>
<dbReference type="InterPro" id="IPR036396">
    <property type="entry name" value="Cyt_P450_sf"/>
</dbReference>
<keyword evidence="5" id="KW-0560">Oxidoreductase</keyword>
<dbReference type="EMBL" id="JAQQWM010000002">
    <property type="protein sequence ID" value="KAK8078030.1"/>
    <property type="molecule type" value="Genomic_DNA"/>
</dbReference>
<comment type="cofactor">
    <cofactor evidence="1">
        <name>heme</name>
        <dbReference type="ChEBI" id="CHEBI:30413"/>
    </cofactor>
</comment>
<evidence type="ECO:0000313" key="9">
    <source>
        <dbReference type="EMBL" id="KAK8078030.1"/>
    </source>
</evidence>
<dbReference type="Gene3D" id="1.10.630.10">
    <property type="entry name" value="Cytochrome P450"/>
    <property type="match status" value="1"/>
</dbReference>
<comment type="caution">
    <text evidence="9">The sequence shown here is derived from an EMBL/GenBank/DDBJ whole genome shotgun (WGS) entry which is preliminary data.</text>
</comment>
<keyword evidence="3" id="KW-0349">Heme</keyword>
<sequence length="535" mass="60007">MDISLMDSNHISDLTAGRSVLLLAVASLLLLVYGISISKSSLSRDIVILNARKGELFPYFKAAWRNTLDLKSALELHRLQHAGQTARVPIVGPGKLILIPAQEAKWLIDQPEDVLSMHQQTDLHFQTAYKTVYPLRNQAHVHLVTTKLTRQVGNLVPTLMDEIKIAMPQAWDLTSSSGDDSWQAVDVFDTLRVVIGQVTNRIFVGAPLCRNRELLDAGVAYAQAIPVAAQVISLFPASLRFLVAPFITMPNRAYEKKWFKLVVPEIESRLRDFGEKGQEKADFLQWSIQQAKETGDAYMWEPKILAARVLLVNAAAVHTSAFAITHVLLDLVGCGAHRGAAYVAELREEIREVLAAHGGWSKRALDDMHKLDSTFRESQRLNTVLTVGPLRIVNAREGVTTPSGVQIPKGYQVGIPAYQVHMDPSIWGEDVEEFRPFRFLANTRNPNEEETNDASQPDRPRQPWITTSQEYLSFGGGRNSCPGRFFAAAELKLLLAHTLLNYDFEFQEQRLPNQWFGTNHLPPKKATIRVKRRDV</sequence>
<keyword evidence="7" id="KW-0503">Monooxygenase</keyword>
<keyword evidence="6" id="KW-0408">Iron</keyword>
<dbReference type="CDD" id="cd11041">
    <property type="entry name" value="CYP503A1-like"/>
    <property type="match status" value="1"/>
</dbReference>
<gene>
    <name evidence="9" type="ORF">PG996_004200</name>
</gene>
<evidence type="ECO:0000256" key="7">
    <source>
        <dbReference type="ARBA" id="ARBA00023033"/>
    </source>
</evidence>
<proteinExistence type="inferred from homology"/>
<evidence type="ECO:0000256" key="6">
    <source>
        <dbReference type="ARBA" id="ARBA00023004"/>
    </source>
</evidence>
<dbReference type="InterPro" id="IPR001128">
    <property type="entry name" value="Cyt_P450"/>
</dbReference>
<dbReference type="Pfam" id="PF00067">
    <property type="entry name" value="p450"/>
    <property type="match status" value="1"/>
</dbReference>